<protein>
    <submittedName>
        <fullName evidence="2">Methylglutaconyl-CoA hydratase</fullName>
        <ecNumber evidence="2">4.2.1.18</ecNumber>
    </submittedName>
</protein>
<dbReference type="Gene3D" id="3.90.226.10">
    <property type="entry name" value="2-enoyl-CoA Hydratase, Chain A, domain 1"/>
    <property type="match status" value="1"/>
</dbReference>
<comment type="similarity">
    <text evidence="1">Belongs to the enoyl-CoA hydratase/isomerase family.</text>
</comment>
<organism evidence="2 3">
    <name type="scientific">Wenyingzhuangia heitensis</name>
    <dbReference type="NCBI Taxonomy" id="1487859"/>
    <lineage>
        <taxon>Bacteria</taxon>
        <taxon>Pseudomonadati</taxon>
        <taxon>Bacteroidota</taxon>
        <taxon>Flavobacteriia</taxon>
        <taxon>Flavobacteriales</taxon>
        <taxon>Flavobacteriaceae</taxon>
        <taxon>Wenyingzhuangia</taxon>
    </lineage>
</organism>
<dbReference type="InterPro" id="IPR029045">
    <property type="entry name" value="ClpP/crotonase-like_dom_sf"/>
</dbReference>
<dbReference type="SUPFAM" id="SSF52096">
    <property type="entry name" value="ClpP/crotonase"/>
    <property type="match status" value="1"/>
</dbReference>
<dbReference type="RefSeq" id="WP_167182451.1">
    <property type="nucleotide sequence ID" value="NZ_JAASQL010000001.1"/>
</dbReference>
<dbReference type="InterPro" id="IPR051683">
    <property type="entry name" value="Enoyl-CoA_Hydratase/Isomerase"/>
</dbReference>
<dbReference type="InterPro" id="IPR001753">
    <property type="entry name" value="Enoyl-CoA_hydra/iso"/>
</dbReference>
<dbReference type="PANTHER" id="PTHR42964">
    <property type="entry name" value="ENOYL-COA HYDRATASE"/>
    <property type="match status" value="1"/>
</dbReference>
<reference evidence="2 3" key="1">
    <citation type="submission" date="2020-03" db="EMBL/GenBank/DDBJ databases">
        <title>Genomic Encyclopedia of Type Strains, Phase IV (KMG-IV): sequencing the most valuable type-strain genomes for metagenomic binning, comparative biology and taxonomic classification.</title>
        <authorList>
            <person name="Goeker M."/>
        </authorList>
    </citation>
    <scope>NUCLEOTIDE SEQUENCE [LARGE SCALE GENOMIC DNA]</scope>
    <source>
        <strain evidence="2 3">DSM 101599</strain>
    </source>
</reference>
<dbReference type="EMBL" id="JAASQL010000001">
    <property type="protein sequence ID" value="NIJ43718.1"/>
    <property type="molecule type" value="Genomic_DNA"/>
</dbReference>
<accession>A0ABX0U4L5</accession>
<proteinExistence type="inferred from homology"/>
<dbReference type="Proteomes" id="UP000745859">
    <property type="component" value="Unassembled WGS sequence"/>
</dbReference>
<dbReference type="GO" id="GO:0004490">
    <property type="term" value="F:methylglutaconyl-CoA hydratase activity"/>
    <property type="evidence" value="ECO:0007669"/>
    <property type="project" value="UniProtKB-EC"/>
</dbReference>
<dbReference type="EC" id="4.2.1.18" evidence="2"/>
<dbReference type="Pfam" id="PF00378">
    <property type="entry name" value="ECH_1"/>
    <property type="match status" value="1"/>
</dbReference>
<name>A0ABX0U4L5_9FLAO</name>
<evidence type="ECO:0000313" key="2">
    <source>
        <dbReference type="EMBL" id="NIJ43718.1"/>
    </source>
</evidence>
<evidence type="ECO:0000313" key="3">
    <source>
        <dbReference type="Proteomes" id="UP000745859"/>
    </source>
</evidence>
<sequence>MIDLAHVKTTLIDKVATIEFYNPASNSLTSEQLKQLSKAILLCEENEDVRVIHIKSVGEKAFCAGASFDELLEVKSIESGTAFFMGFANVINAMRKSSKMIVTSIQGKTVGGGVGIAAASDYVLATDTASIKMSELSIGIGPFVIEPAVTRKIGLTNFTELSLNPTEWKTAAWAQQVGLYAKVYKDLAELNKQVDLFLQQLVIYNSHAVAAIKKTFWRGTSDWGELLKERAAISGKLILSDQAKKALAQFKNK</sequence>
<keyword evidence="3" id="KW-1185">Reference proteome</keyword>
<evidence type="ECO:0000256" key="1">
    <source>
        <dbReference type="ARBA" id="ARBA00005254"/>
    </source>
</evidence>
<comment type="caution">
    <text evidence="2">The sequence shown here is derived from an EMBL/GenBank/DDBJ whole genome shotgun (WGS) entry which is preliminary data.</text>
</comment>
<dbReference type="PANTHER" id="PTHR42964:SF1">
    <property type="entry name" value="POLYKETIDE BIOSYNTHESIS ENOYL-COA HYDRATASE PKSH-RELATED"/>
    <property type="match status" value="1"/>
</dbReference>
<keyword evidence="2" id="KW-0456">Lyase</keyword>
<dbReference type="CDD" id="cd06558">
    <property type="entry name" value="crotonase-like"/>
    <property type="match status" value="1"/>
</dbReference>
<gene>
    <name evidence="2" type="ORF">FHR24_000157</name>
</gene>